<keyword evidence="1" id="KW-0805">Transcription regulation</keyword>
<evidence type="ECO:0000313" key="5">
    <source>
        <dbReference type="EMBL" id="GHH58622.1"/>
    </source>
</evidence>
<keyword evidence="3" id="KW-0804">Transcription</keyword>
<organism evidence="5 6">
    <name type="scientific">Xanthomonas boreopolis</name>
    <dbReference type="NCBI Taxonomy" id="86183"/>
    <lineage>
        <taxon>Bacteria</taxon>
        <taxon>Pseudomonadati</taxon>
        <taxon>Pseudomonadota</taxon>
        <taxon>Gammaproteobacteria</taxon>
        <taxon>Lysobacterales</taxon>
        <taxon>Lysobacteraceae</taxon>
        <taxon>Xanthomonas</taxon>
    </lineage>
</organism>
<dbReference type="GO" id="GO:0003677">
    <property type="term" value="F:DNA binding"/>
    <property type="evidence" value="ECO:0007669"/>
    <property type="project" value="UniProtKB-KW"/>
</dbReference>
<evidence type="ECO:0000256" key="1">
    <source>
        <dbReference type="ARBA" id="ARBA00023015"/>
    </source>
</evidence>
<dbReference type="CDD" id="cd06170">
    <property type="entry name" value="LuxR_C_like"/>
    <property type="match status" value="1"/>
</dbReference>
<dbReference type="AlphaFoldDB" id="A0A919KIY2"/>
<dbReference type="InterPro" id="IPR005143">
    <property type="entry name" value="TF_LuxR_autoind-bd_dom"/>
</dbReference>
<dbReference type="InterPro" id="IPR019941">
    <property type="entry name" value="Tscrpt_reg_LuxR_HchA-assoc"/>
</dbReference>
<dbReference type="InterPro" id="IPR036693">
    <property type="entry name" value="TF_LuxR_autoind-bd_dom_sf"/>
</dbReference>
<dbReference type="Pfam" id="PF00196">
    <property type="entry name" value="GerE"/>
    <property type="match status" value="1"/>
</dbReference>
<keyword evidence="6" id="KW-1185">Reference proteome</keyword>
<protein>
    <submittedName>
        <fullName evidence="5">LuxR family transcriptional regulator</fullName>
    </submittedName>
</protein>
<keyword evidence="2" id="KW-0238">DNA-binding</keyword>
<dbReference type="GO" id="GO:0006355">
    <property type="term" value="P:regulation of DNA-templated transcription"/>
    <property type="evidence" value="ECO:0007669"/>
    <property type="project" value="InterPro"/>
</dbReference>
<feature type="domain" description="HTH luxR-type" evidence="4">
    <location>
        <begin position="150"/>
        <end position="215"/>
    </location>
</feature>
<sequence>MSDIHERVRTAGHQRGYDRFVLYSASGLDEGAVEQIYWVDGDWLGTGEAVDMETYIRHCPVTRHVAAATEPFFWTKVWRSNGERYRITASPRGEGIHGIQVPVFGPAGLEGAMSAGGERIDASPGARFGMELVALAAFRTTRKLLAPGEVAERKVTLSKREKEVLSLIAGGRRQSDVAATLALSERTVENHLRRIRARLGVATTAQAVTVAIRNGIIGQ</sequence>
<dbReference type="SUPFAM" id="SSF46894">
    <property type="entry name" value="C-terminal effector domain of the bipartite response regulators"/>
    <property type="match status" value="1"/>
</dbReference>
<evidence type="ECO:0000256" key="3">
    <source>
        <dbReference type="ARBA" id="ARBA00023163"/>
    </source>
</evidence>
<dbReference type="InterPro" id="IPR016032">
    <property type="entry name" value="Sig_transdc_resp-reg_C-effctor"/>
</dbReference>
<dbReference type="InterPro" id="IPR036388">
    <property type="entry name" value="WH-like_DNA-bd_sf"/>
</dbReference>
<reference evidence="5" key="2">
    <citation type="submission" date="2020-09" db="EMBL/GenBank/DDBJ databases">
        <authorList>
            <person name="Sun Q."/>
            <person name="Ohkuma M."/>
        </authorList>
    </citation>
    <scope>NUCLEOTIDE SEQUENCE</scope>
    <source>
        <strain evidence="5">JCM 13306</strain>
    </source>
</reference>
<reference evidence="5" key="1">
    <citation type="journal article" date="2014" name="Int. J. Syst. Evol. Microbiol.">
        <title>Complete genome sequence of Corynebacterium casei LMG S-19264T (=DSM 44701T), isolated from a smear-ripened cheese.</title>
        <authorList>
            <consortium name="US DOE Joint Genome Institute (JGI-PGF)"/>
            <person name="Walter F."/>
            <person name="Albersmeier A."/>
            <person name="Kalinowski J."/>
            <person name="Ruckert C."/>
        </authorList>
    </citation>
    <scope>NUCLEOTIDE SEQUENCE</scope>
    <source>
        <strain evidence="5">JCM 13306</strain>
    </source>
</reference>
<dbReference type="Proteomes" id="UP000623958">
    <property type="component" value="Unassembled WGS sequence"/>
</dbReference>
<dbReference type="PROSITE" id="PS50043">
    <property type="entry name" value="HTH_LUXR_2"/>
    <property type="match status" value="1"/>
</dbReference>
<dbReference type="Gene3D" id="1.10.10.10">
    <property type="entry name" value="Winged helix-like DNA-binding domain superfamily/Winged helix DNA-binding domain"/>
    <property type="match status" value="1"/>
</dbReference>
<proteinExistence type="predicted"/>
<dbReference type="InterPro" id="IPR000792">
    <property type="entry name" value="Tscrpt_reg_LuxR_C"/>
</dbReference>
<comment type="caution">
    <text evidence="5">The sequence shown here is derived from an EMBL/GenBank/DDBJ whole genome shotgun (WGS) entry which is preliminary data.</text>
</comment>
<dbReference type="Pfam" id="PF03472">
    <property type="entry name" value="Autoind_bind"/>
    <property type="match status" value="1"/>
</dbReference>
<dbReference type="Gene3D" id="3.30.450.80">
    <property type="entry name" value="Transcription factor LuxR-like, autoinducer-binding domain"/>
    <property type="match status" value="1"/>
</dbReference>
<dbReference type="PRINTS" id="PR00038">
    <property type="entry name" value="HTHLUXR"/>
</dbReference>
<dbReference type="SUPFAM" id="SSF75516">
    <property type="entry name" value="Pheromone-binding domain of LuxR-like quorum-sensing transcription factors"/>
    <property type="match status" value="1"/>
</dbReference>
<evidence type="ECO:0000313" key="6">
    <source>
        <dbReference type="Proteomes" id="UP000623958"/>
    </source>
</evidence>
<dbReference type="SMART" id="SM00421">
    <property type="entry name" value="HTH_LUXR"/>
    <property type="match status" value="1"/>
</dbReference>
<evidence type="ECO:0000256" key="2">
    <source>
        <dbReference type="ARBA" id="ARBA00023125"/>
    </source>
</evidence>
<evidence type="ECO:0000259" key="4">
    <source>
        <dbReference type="PROSITE" id="PS50043"/>
    </source>
</evidence>
<dbReference type="PANTHER" id="PTHR44688:SF16">
    <property type="entry name" value="DNA-BINDING TRANSCRIPTIONAL ACTIVATOR DEVR_DOSR"/>
    <property type="match status" value="1"/>
</dbReference>
<gene>
    <name evidence="5" type="ORF">GCM10009090_31680</name>
</gene>
<accession>A0A919KIY2</accession>
<dbReference type="PANTHER" id="PTHR44688">
    <property type="entry name" value="DNA-BINDING TRANSCRIPTIONAL ACTIVATOR DEVR_DOSR"/>
    <property type="match status" value="1"/>
</dbReference>
<dbReference type="EMBL" id="BNBA01000032">
    <property type="protein sequence ID" value="GHH58622.1"/>
    <property type="molecule type" value="Genomic_DNA"/>
</dbReference>
<name>A0A919KIY2_9XANT</name>
<dbReference type="NCBIfam" id="TIGR03541">
    <property type="entry name" value="reg_near_HchA"/>
    <property type="match status" value="1"/>
</dbReference>